<dbReference type="PANTHER" id="PTHR21530">
    <property type="entry name" value="PHEROMONE SHUTDOWN PROTEIN"/>
    <property type="match status" value="1"/>
</dbReference>
<sequence length="386" mass="42953">MRRECLTIIGTAHVSAESVEEVKDKIYEIQPDRVAIELDLARYTKLKNSMMGIEEDDSISVTKIIKENKVGLFLVTTVLSYFQSKIGEEVDVAPGSEMVGAIEAAEDLGIPLALIDRNINTTLERALNRMSFIDKIKFLIGLLTTDTDDEEIDIEELKNPDKLDDLLEMFKDEAPGIYEVLVHERDAYLAGSLLRIPEDKVVAVVGAGHQPGINRYLDNPETIPPLEELNKIIDKKGIPWTKIILALIPILFVVIFFLAFLNGINITYNIYQFIGISMLMGFLGSILSGSKIQSAIVGGLVAPLTIIHPLLAAGWFSGLTEAKYRKVRQRDIKNLAHFDGFRDLWNNNIFRVLLVVIGTNLAVSIATLVILPSQVFIPLFMQIFGG</sequence>
<keyword evidence="1" id="KW-0812">Transmembrane</keyword>
<feature type="transmembrane region" description="Helical" evidence="1">
    <location>
        <begin position="295"/>
        <end position="316"/>
    </location>
</feature>
<gene>
    <name evidence="2" type="ORF">sm9_2036</name>
</gene>
<keyword evidence="1" id="KW-1133">Transmembrane helix</keyword>
<dbReference type="AlphaFoldDB" id="A0A0U3EA19"/>
<feature type="transmembrane region" description="Helical" evidence="1">
    <location>
        <begin position="270"/>
        <end position="288"/>
    </location>
</feature>
<protein>
    <submittedName>
        <fullName evidence="2">TraB family protein</fullName>
    </submittedName>
</protein>
<evidence type="ECO:0000313" key="2">
    <source>
        <dbReference type="EMBL" id="ALT69792.1"/>
    </source>
</evidence>
<dbReference type="InterPro" id="IPR005230">
    <property type="entry name" value="TraB_bac"/>
</dbReference>
<dbReference type="CDD" id="cd14726">
    <property type="entry name" value="TraB_PrgY-like"/>
    <property type="match status" value="1"/>
</dbReference>
<dbReference type="Pfam" id="PF01963">
    <property type="entry name" value="TraB_PrgY_gumN"/>
    <property type="match status" value="1"/>
</dbReference>
<dbReference type="RefSeq" id="WP_058740007.1">
    <property type="nucleotide sequence ID" value="NZ_CP011266.1"/>
</dbReference>
<dbReference type="KEGG" id="mmil:sm9_2036"/>
<evidence type="ECO:0000256" key="1">
    <source>
        <dbReference type="SAM" id="Phobius"/>
    </source>
</evidence>
<keyword evidence="1" id="KW-0472">Membrane</keyword>
<dbReference type="NCBIfam" id="TIGR00261">
    <property type="entry name" value="traB"/>
    <property type="match status" value="1"/>
</dbReference>
<feature type="transmembrane region" description="Helical" evidence="1">
    <location>
        <begin position="243"/>
        <end position="264"/>
    </location>
</feature>
<evidence type="ECO:0000313" key="3">
    <source>
        <dbReference type="Proteomes" id="UP000067738"/>
    </source>
</evidence>
<reference evidence="2 3" key="1">
    <citation type="submission" date="2015-04" db="EMBL/GenBank/DDBJ databases">
        <title>The complete genome sequence of the rumen methanogen Methanobrevibacter millerae SM9.</title>
        <authorList>
            <person name="Leahy S.C."/>
            <person name="Kelly W.J."/>
            <person name="Pacheco D.M."/>
            <person name="Li D."/>
            <person name="Altermann E."/>
            <person name="Attwood G.T."/>
        </authorList>
    </citation>
    <scope>NUCLEOTIDE SEQUENCE [LARGE SCALE GENOMIC DNA]</scope>
    <source>
        <strain evidence="2 3">SM9</strain>
    </source>
</reference>
<dbReference type="EMBL" id="CP011266">
    <property type="protein sequence ID" value="ALT69792.1"/>
    <property type="molecule type" value="Genomic_DNA"/>
</dbReference>
<proteinExistence type="predicted"/>
<dbReference type="InterPro" id="IPR046345">
    <property type="entry name" value="TraB_PrgY-like"/>
</dbReference>
<feature type="transmembrane region" description="Helical" evidence="1">
    <location>
        <begin position="349"/>
        <end position="371"/>
    </location>
</feature>
<dbReference type="OrthoDB" id="185689at2157"/>
<name>A0A0U3EA19_9EURY</name>
<dbReference type="GeneID" id="26736989"/>
<dbReference type="PATRIC" id="fig|230361.4.peg.2107"/>
<dbReference type="PANTHER" id="PTHR21530:SF7">
    <property type="entry name" value="TRAB DOMAIN-CONTAINING PROTEIN"/>
    <property type="match status" value="1"/>
</dbReference>
<organism evidence="2 3">
    <name type="scientific">Methanobrevibacter millerae</name>
    <dbReference type="NCBI Taxonomy" id="230361"/>
    <lineage>
        <taxon>Archaea</taxon>
        <taxon>Methanobacteriati</taxon>
        <taxon>Methanobacteriota</taxon>
        <taxon>Methanomada group</taxon>
        <taxon>Methanobacteria</taxon>
        <taxon>Methanobacteriales</taxon>
        <taxon>Methanobacteriaceae</taxon>
        <taxon>Methanobrevibacter</taxon>
    </lineage>
</organism>
<dbReference type="InterPro" id="IPR002816">
    <property type="entry name" value="TraB/PrgY/GumN_fam"/>
</dbReference>
<accession>A0A0U3EA19</accession>
<keyword evidence="3" id="KW-1185">Reference proteome</keyword>
<dbReference type="Proteomes" id="UP000067738">
    <property type="component" value="Chromosome"/>
</dbReference>